<feature type="transmembrane region" description="Helical" evidence="1">
    <location>
        <begin position="93"/>
        <end position="113"/>
    </location>
</feature>
<organism evidence="2 3">
    <name type="scientific">Rhodococcus maanshanensis</name>
    <dbReference type="NCBI Taxonomy" id="183556"/>
    <lineage>
        <taxon>Bacteria</taxon>
        <taxon>Bacillati</taxon>
        <taxon>Actinomycetota</taxon>
        <taxon>Actinomycetes</taxon>
        <taxon>Mycobacteriales</taxon>
        <taxon>Nocardiaceae</taxon>
        <taxon>Rhodococcus</taxon>
    </lineage>
</organism>
<gene>
    <name evidence="2" type="ORF">SAMN05444583_105116</name>
</gene>
<dbReference type="AlphaFoldDB" id="A0A1H7LQ03"/>
<accession>A0A1H7LQ03</accession>
<dbReference type="EMBL" id="FOAW01000005">
    <property type="protein sequence ID" value="SEL00929.1"/>
    <property type="molecule type" value="Genomic_DNA"/>
</dbReference>
<dbReference type="RefSeq" id="WP_072749805.1">
    <property type="nucleotide sequence ID" value="NZ_FOAW01000005.1"/>
</dbReference>
<feature type="transmembrane region" description="Helical" evidence="1">
    <location>
        <begin position="21"/>
        <end position="42"/>
    </location>
</feature>
<keyword evidence="1" id="KW-0472">Membrane</keyword>
<keyword evidence="1" id="KW-1133">Transmembrane helix</keyword>
<feature type="transmembrane region" description="Helical" evidence="1">
    <location>
        <begin position="62"/>
        <end position="81"/>
    </location>
</feature>
<sequence length="120" mass="12778">MTDDVEKRWNDPRALRAASRYALAVIVLALAVMAAAVGWAVIARPDDCVADTVLACTTAPRLVLALVPTSILLLGGIGAFVQTYRVWRAGGTWPIWHGAGWTLFIAMLLYLGISATVLAG</sequence>
<evidence type="ECO:0000313" key="3">
    <source>
        <dbReference type="Proteomes" id="UP000198677"/>
    </source>
</evidence>
<keyword evidence="3" id="KW-1185">Reference proteome</keyword>
<evidence type="ECO:0000256" key="1">
    <source>
        <dbReference type="SAM" id="Phobius"/>
    </source>
</evidence>
<reference evidence="3" key="1">
    <citation type="submission" date="2016-10" db="EMBL/GenBank/DDBJ databases">
        <authorList>
            <person name="Varghese N."/>
            <person name="Submissions S."/>
        </authorList>
    </citation>
    <scope>NUCLEOTIDE SEQUENCE [LARGE SCALE GENOMIC DNA]</scope>
    <source>
        <strain evidence="3">DSM 44675</strain>
    </source>
</reference>
<proteinExistence type="predicted"/>
<dbReference type="OrthoDB" id="4563543at2"/>
<dbReference type="Proteomes" id="UP000198677">
    <property type="component" value="Unassembled WGS sequence"/>
</dbReference>
<name>A0A1H7LQ03_9NOCA</name>
<protein>
    <submittedName>
        <fullName evidence="2">Uncharacterized protein</fullName>
    </submittedName>
</protein>
<evidence type="ECO:0000313" key="2">
    <source>
        <dbReference type="EMBL" id="SEL00929.1"/>
    </source>
</evidence>
<keyword evidence="1" id="KW-0812">Transmembrane</keyword>